<accession>A0A1I0DTD5</accession>
<keyword evidence="2" id="KW-1185">Reference proteome</keyword>
<proteinExistence type="predicted"/>
<name>A0A1I0DTD5_9BACI</name>
<organism evidence="1 2">
    <name type="scientific">Salinibacillus kushneri</name>
    <dbReference type="NCBI Taxonomy" id="237682"/>
    <lineage>
        <taxon>Bacteria</taxon>
        <taxon>Bacillati</taxon>
        <taxon>Bacillota</taxon>
        <taxon>Bacilli</taxon>
        <taxon>Bacillales</taxon>
        <taxon>Bacillaceae</taxon>
        <taxon>Salinibacillus</taxon>
    </lineage>
</organism>
<sequence length="65" mass="6914">MNHPCYRQLIVVDYFAVAGPAAAVELLVAIAAEPVEIVAAVEAELMLELVELVVVLVAAVARQLE</sequence>
<dbReference type="RefSeq" id="WP_177167232.1">
    <property type="nucleotide sequence ID" value="NZ_FOHJ01000004.1"/>
</dbReference>
<evidence type="ECO:0000313" key="2">
    <source>
        <dbReference type="Proteomes" id="UP000199095"/>
    </source>
</evidence>
<protein>
    <submittedName>
        <fullName evidence="1">Uncharacterized protein</fullName>
    </submittedName>
</protein>
<dbReference type="EMBL" id="FOHJ01000004">
    <property type="protein sequence ID" value="SET35474.1"/>
    <property type="molecule type" value="Genomic_DNA"/>
</dbReference>
<dbReference type="AlphaFoldDB" id="A0A1I0DTD5"/>
<dbReference type="Proteomes" id="UP000199095">
    <property type="component" value="Unassembled WGS sequence"/>
</dbReference>
<reference evidence="2" key="1">
    <citation type="submission" date="2016-10" db="EMBL/GenBank/DDBJ databases">
        <authorList>
            <person name="Varghese N."/>
            <person name="Submissions S."/>
        </authorList>
    </citation>
    <scope>NUCLEOTIDE SEQUENCE [LARGE SCALE GENOMIC DNA]</scope>
    <source>
        <strain evidence="2">CGMCC 1.3566</strain>
    </source>
</reference>
<evidence type="ECO:0000313" key="1">
    <source>
        <dbReference type="EMBL" id="SET35474.1"/>
    </source>
</evidence>
<gene>
    <name evidence="1" type="ORF">SAMN05421676_104148</name>
</gene>